<evidence type="ECO:0000256" key="1">
    <source>
        <dbReference type="SAM" id="MobiDB-lite"/>
    </source>
</evidence>
<dbReference type="Proteomes" id="UP001590950">
    <property type="component" value="Unassembled WGS sequence"/>
</dbReference>
<feature type="compositionally biased region" description="Basic and acidic residues" evidence="1">
    <location>
        <begin position="46"/>
        <end position="57"/>
    </location>
</feature>
<comment type="caution">
    <text evidence="2">The sequence shown here is derived from an EMBL/GenBank/DDBJ whole genome shotgun (WGS) entry which is preliminary data.</text>
</comment>
<organism evidence="2 3">
    <name type="scientific">Stereocaulon virgatum</name>
    <dbReference type="NCBI Taxonomy" id="373712"/>
    <lineage>
        <taxon>Eukaryota</taxon>
        <taxon>Fungi</taxon>
        <taxon>Dikarya</taxon>
        <taxon>Ascomycota</taxon>
        <taxon>Pezizomycotina</taxon>
        <taxon>Lecanoromycetes</taxon>
        <taxon>OSLEUM clade</taxon>
        <taxon>Lecanoromycetidae</taxon>
        <taxon>Lecanorales</taxon>
        <taxon>Lecanorineae</taxon>
        <taxon>Stereocaulaceae</taxon>
        <taxon>Stereocaulon</taxon>
    </lineage>
</organism>
<sequence>MSEYVPVSDQLLQDLTNGKDDWDPTMSDLNDDSIDWSEFFGSDAQGRVDPDFGKWDRNSPIPLNEPTNEASHHDYDTNLLTTESETVPSHDTGTLDSKDSLVDAGVPKSSSEDETWFGIKDTPCKCIVCLDLTGSKNLIVIKGVEGVHKYFCRFPACPMILKQCVVGDARFIIWHEQDHFVHEDRFICAETHCSYSTTCWADLKRLYTGRHCMNPQRFPCPEFGCKYSGENGFTRNDKLKRHHQTVHEGKIKPGKPFQAIQPKTGSAA</sequence>
<feature type="region of interest" description="Disordered" evidence="1">
    <location>
        <begin position="41"/>
        <end position="104"/>
    </location>
</feature>
<proteinExistence type="predicted"/>
<feature type="region of interest" description="Disordered" evidence="1">
    <location>
        <begin position="1"/>
        <end position="29"/>
    </location>
</feature>
<reference evidence="2 3" key="1">
    <citation type="submission" date="2024-09" db="EMBL/GenBank/DDBJ databases">
        <title>Rethinking Asexuality: The Enigmatic Case of Functional Sexual Genes in Lepraria (Stereocaulaceae).</title>
        <authorList>
            <person name="Doellman M."/>
            <person name="Sun Y."/>
            <person name="Barcenas-Pena A."/>
            <person name="Lumbsch H.T."/>
            <person name="Grewe F."/>
        </authorList>
    </citation>
    <scope>NUCLEOTIDE SEQUENCE [LARGE SCALE GENOMIC DNA]</scope>
    <source>
        <strain evidence="2 3">Mercado 3170</strain>
    </source>
</reference>
<dbReference type="EMBL" id="JBEFKJ010000031">
    <property type="protein sequence ID" value="KAL2038606.1"/>
    <property type="molecule type" value="Genomic_DNA"/>
</dbReference>
<evidence type="ECO:0000313" key="2">
    <source>
        <dbReference type="EMBL" id="KAL2038606.1"/>
    </source>
</evidence>
<evidence type="ECO:0008006" key="4">
    <source>
        <dbReference type="Google" id="ProtNLM"/>
    </source>
</evidence>
<protein>
    <recommendedName>
        <fullName evidence="4">C2H2-type domain-containing protein</fullName>
    </recommendedName>
</protein>
<gene>
    <name evidence="2" type="ORF">N7G274_008654</name>
</gene>
<keyword evidence="3" id="KW-1185">Reference proteome</keyword>
<accession>A0ABR4A005</accession>
<evidence type="ECO:0000313" key="3">
    <source>
        <dbReference type="Proteomes" id="UP001590950"/>
    </source>
</evidence>
<feature type="compositionally biased region" description="Polar residues" evidence="1">
    <location>
        <begin position="78"/>
        <end position="95"/>
    </location>
</feature>
<name>A0ABR4A005_9LECA</name>
<feature type="region of interest" description="Disordered" evidence="1">
    <location>
        <begin position="245"/>
        <end position="268"/>
    </location>
</feature>